<feature type="region of interest" description="Disordered" evidence="1">
    <location>
        <begin position="1"/>
        <end position="20"/>
    </location>
</feature>
<protein>
    <submittedName>
        <fullName evidence="2">Uncharacterized protein</fullName>
    </submittedName>
</protein>
<name>A0A6I8LGF0_9PSEU</name>
<evidence type="ECO:0000313" key="2">
    <source>
        <dbReference type="EMBL" id="VVJ15093.1"/>
    </source>
</evidence>
<dbReference type="Proteomes" id="UP000399805">
    <property type="component" value="Unassembled WGS sequence"/>
</dbReference>
<dbReference type="AlphaFoldDB" id="A0A6I8LGF0"/>
<evidence type="ECO:0000313" key="3">
    <source>
        <dbReference type="Proteomes" id="UP000399805"/>
    </source>
</evidence>
<evidence type="ECO:0000256" key="1">
    <source>
        <dbReference type="SAM" id="MobiDB-lite"/>
    </source>
</evidence>
<sequence length="40" mass="4269">MKRSSSTGVPEPRPVGRNRFSSSITVGSLRWSCIGLGSFA</sequence>
<proteinExistence type="predicted"/>
<reference evidence="2 3" key="1">
    <citation type="submission" date="2019-09" db="EMBL/GenBank/DDBJ databases">
        <authorList>
            <person name="Leyn A S."/>
        </authorList>
    </citation>
    <scope>NUCLEOTIDE SEQUENCE [LARGE SCALE GENOMIC DNA]</scope>
    <source>
        <strain evidence="2">AA231_1</strain>
    </source>
</reference>
<gene>
    <name evidence="2" type="ORF">AA23TX_00118</name>
</gene>
<keyword evidence="3" id="KW-1185">Reference proteome</keyword>
<dbReference type="EMBL" id="CABVGP010000001">
    <property type="protein sequence ID" value="VVJ15093.1"/>
    <property type="molecule type" value="Genomic_DNA"/>
</dbReference>
<organism evidence="2 3">
    <name type="scientific">Amycolatopsis camponoti</name>
    <dbReference type="NCBI Taxonomy" id="2606593"/>
    <lineage>
        <taxon>Bacteria</taxon>
        <taxon>Bacillati</taxon>
        <taxon>Actinomycetota</taxon>
        <taxon>Actinomycetes</taxon>
        <taxon>Pseudonocardiales</taxon>
        <taxon>Pseudonocardiaceae</taxon>
        <taxon>Amycolatopsis</taxon>
    </lineage>
</organism>
<accession>A0A6I8LGF0</accession>